<gene>
    <name evidence="1" type="ORF">AK812_SmicGene29490</name>
</gene>
<evidence type="ECO:0000313" key="1">
    <source>
        <dbReference type="EMBL" id="OLP89076.1"/>
    </source>
</evidence>
<evidence type="ECO:0000313" key="2">
    <source>
        <dbReference type="Proteomes" id="UP000186817"/>
    </source>
</evidence>
<evidence type="ECO:0008006" key="3">
    <source>
        <dbReference type="Google" id="ProtNLM"/>
    </source>
</evidence>
<protein>
    <recommendedName>
        <fullName evidence="3">Integrase catalytic domain-containing protein</fullName>
    </recommendedName>
</protein>
<dbReference type="Gene3D" id="3.30.420.10">
    <property type="entry name" value="Ribonuclease H-like superfamily/Ribonuclease H"/>
    <property type="match status" value="1"/>
</dbReference>
<dbReference type="EMBL" id="LSRX01000778">
    <property type="protein sequence ID" value="OLP89076.1"/>
    <property type="molecule type" value="Genomic_DNA"/>
</dbReference>
<name>A0A1Q9D1P3_SYMMI</name>
<keyword evidence="2" id="KW-1185">Reference proteome</keyword>
<dbReference type="Proteomes" id="UP000186817">
    <property type="component" value="Unassembled WGS sequence"/>
</dbReference>
<dbReference type="GO" id="GO:0003676">
    <property type="term" value="F:nucleic acid binding"/>
    <property type="evidence" value="ECO:0007669"/>
    <property type="project" value="InterPro"/>
</dbReference>
<dbReference type="OMA" id="FFRIWIS"/>
<reference evidence="1 2" key="1">
    <citation type="submission" date="2016-02" db="EMBL/GenBank/DDBJ databases">
        <title>Genome analysis of coral dinoflagellate symbionts highlights evolutionary adaptations to a symbiotic lifestyle.</title>
        <authorList>
            <person name="Aranda M."/>
            <person name="Li Y."/>
            <person name="Liew Y.J."/>
            <person name="Baumgarten S."/>
            <person name="Simakov O."/>
            <person name="Wilson M."/>
            <person name="Piel J."/>
            <person name="Ashoor H."/>
            <person name="Bougouffa S."/>
            <person name="Bajic V.B."/>
            <person name="Ryu T."/>
            <person name="Ravasi T."/>
            <person name="Bayer T."/>
            <person name="Micklem G."/>
            <person name="Kim H."/>
            <person name="Bhak J."/>
            <person name="Lajeunesse T.C."/>
            <person name="Voolstra C.R."/>
        </authorList>
    </citation>
    <scope>NUCLEOTIDE SEQUENCE [LARGE SCALE GENOMIC DNA]</scope>
    <source>
        <strain evidence="1 2">CCMP2467</strain>
    </source>
</reference>
<organism evidence="1 2">
    <name type="scientific">Symbiodinium microadriaticum</name>
    <name type="common">Dinoflagellate</name>
    <name type="synonym">Zooxanthella microadriatica</name>
    <dbReference type="NCBI Taxonomy" id="2951"/>
    <lineage>
        <taxon>Eukaryota</taxon>
        <taxon>Sar</taxon>
        <taxon>Alveolata</taxon>
        <taxon>Dinophyceae</taxon>
        <taxon>Suessiales</taxon>
        <taxon>Symbiodiniaceae</taxon>
        <taxon>Symbiodinium</taxon>
    </lineage>
</organism>
<comment type="caution">
    <text evidence="1">The sequence shown here is derived from an EMBL/GenBank/DDBJ whole genome shotgun (WGS) entry which is preliminary data.</text>
</comment>
<dbReference type="InterPro" id="IPR036397">
    <property type="entry name" value="RNaseH_sf"/>
</dbReference>
<dbReference type="AlphaFoldDB" id="A0A1Q9D1P3"/>
<sequence>MCLDYLQEGWAQVFGKPEVLRLDAAGAFRSQTVESRHSIFFDLVPADAHWQIGVCEQAIKGVKHVMERLCAEDEHLSSKEALSLAIETFNNREQIRGYTPIQHAFGRNPDVTGRLVARPERVGDDWILESGDEAFVRSATARAAAEKALSDWQARQRISRAMNSKGKLAFDYETSAREELLESLAQRSQHEAAPPWTFHRVVEEIGGNRYEDASREAPSTSEWHRAQHPDEEINRTGSSFWLDETHAVEVSIDLPKTKRGKEKAIDNLYNFFAGALKRQAVEVSERRMSESDKQAFQEAKAVEVKTFLAAKAFEALPSEYLAGHRHAMDIDMEAERCRDYPDRLLCAPCDEICMAMNLPPGSIVRLRKACYGLVDAPLEWYRTVSSSDACAWVLRDGPRLLGVISRHVDDFLFSGDEANSRWKDAIRDIQARFKWGDWDKDVFVQCGVQVTREGSDFKLSQKRYLEAIHEIPVSALSWNCQQVSPHTSAEVSLPLSEFPKSTVATILQANSLLFRTRARSNHGLIIHSFPDEKDLGMYAWVDAASQNRSDGGSTQGIVVGLGSLGMLKGEVSKVSLVSWHSNKIDRVCRSPGAGETLTARTFFTWAEFLYGAVDTRNPDATVRKITGTVVSDSRNVFDKLQTEVLSMKGA</sequence>
<accession>A0A1Q9D1P3</accession>
<proteinExistence type="predicted"/>